<protein>
    <submittedName>
        <fullName evidence="1">Uncharacterized protein</fullName>
    </submittedName>
</protein>
<keyword evidence="2" id="KW-1185">Reference proteome</keyword>
<dbReference type="EMBL" id="CACRXK020021371">
    <property type="protein sequence ID" value="CAB4035792.1"/>
    <property type="molecule type" value="Genomic_DNA"/>
</dbReference>
<proteinExistence type="predicted"/>
<reference evidence="1" key="1">
    <citation type="submission" date="2020-04" db="EMBL/GenBank/DDBJ databases">
        <authorList>
            <person name="Alioto T."/>
            <person name="Alioto T."/>
            <person name="Gomez Garrido J."/>
        </authorList>
    </citation>
    <scope>NUCLEOTIDE SEQUENCE</scope>
    <source>
        <strain evidence="1">A484AB</strain>
    </source>
</reference>
<accession>A0A6S7LEC3</accession>
<dbReference type="Proteomes" id="UP001152795">
    <property type="component" value="Unassembled WGS sequence"/>
</dbReference>
<dbReference type="AlphaFoldDB" id="A0A6S7LEC3"/>
<organism evidence="1 2">
    <name type="scientific">Paramuricea clavata</name>
    <name type="common">Red gorgonian</name>
    <name type="synonym">Violescent sea-whip</name>
    <dbReference type="NCBI Taxonomy" id="317549"/>
    <lineage>
        <taxon>Eukaryota</taxon>
        <taxon>Metazoa</taxon>
        <taxon>Cnidaria</taxon>
        <taxon>Anthozoa</taxon>
        <taxon>Octocorallia</taxon>
        <taxon>Malacalcyonacea</taxon>
        <taxon>Plexauridae</taxon>
        <taxon>Paramuricea</taxon>
    </lineage>
</organism>
<evidence type="ECO:0000313" key="1">
    <source>
        <dbReference type="EMBL" id="CAB4035792.1"/>
    </source>
</evidence>
<name>A0A6S7LEC3_PARCT</name>
<gene>
    <name evidence="1" type="ORF">PACLA_8A070513</name>
</gene>
<dbReference type="OrthoDB" id="9972063at2759"/>
<comment type="caution">
    <text evidence="1">The sequence shown here is derived from an EMBL/GenBank/DDBJ whole genome shotgun (WGS) entry which is preliminary data.</text>
</comment>
<sequence length="292" mass="33631">MAECNLLRDDFKNNVFAVSFDFYTPRPHFMILPKNIESIDPEFSRMTNEQTRQLIEVGISALASFRIRGGILSIHRGSWKDKKSRNRFLVHLCVDVGIYLEVFERRKKAIPNWPSVVYVTKQWKWNKDPRSYAQNVRGYPYTSYFKEEVAAIIHLIQAKSSSDEPGKCVPQSSLRGGITQIVYHARHPKIGFVGKKTDSEVEELQKVLLAMEEFARVHGLTNLESNHESDGCHLCLHLGSVTTEDWNFTRKTGEDVLGYIVTTGPRFYQLCPVSLREDWFTAFQQSSFKCLT</sequence>
<evidence type="ECO:0000313" key="2">
    <source>
        <dbReference type="Proteomes" id="UP001152795"/>
    </source>
</evidence>